<gene>
    <name evidence="2" type="primary">ecpD</name>
    <name evidence="2" type="ORF">XFF6991_450070</name>
</gene>
<dbReference type="GO" id="GO:0030288">
    <property type="term" value="C:outer membrane-bounded periplasmic space"/>
    <property type="evidence" value="ECO:0007669"/>
    <property type="project" value="InterPro"/>
</dbReference>
<reference evidence="2 3" key="1">
    <citation type="submission" date="2017-10" db="EMBL/GenBank/DDBJ databases">
        <authorList>
            <person name="Regsiter A."/>
            <person name="William W."/>
        </authorList>
    </citation>
    <scope>NUCLEOTIDE SEQUENCE [LARGE SCALE GENOMIC DNA]</scope>
    <source>
        <strain evidence="2 3">CFBP6991</strain>
    </source>
</reference>
<dbReference type="Pfam" id="PF00345">
    <property type="entry name" value="PapD_N"/>
    <property type="match status" value="1"/>
</dbReference>
<dbReference type="InterPro" id="IPR016147">
    <property type="entry name" value="Pili_assmbl_chaperone_N"/>
</dbReference>
<organism evidence="2 3">
    <name type="scientific">Xanthomonas campestris pv. phaseoli</name>
    <dbReference type="NCBI Taxonomy" id="317013"/>
    <lineage>
        <taxon>Bacteria</taxon>
        <taxon>Pseudomonadati</taxon>
        <taxon>Pseudomonadota</taxon>
        <taxon>Gammaproteobacteria</taxon>
        <taxon>Lysobacterales</taxon>
        <taxon>Lysobacteraceae</taxon>
        <taxon>Xanthomonas</taxon>
    </lineage>
</organism>
<feature type="domain" description="Pili assembly chaperone N-terminal" evidence="1">
    <location>
        <begin position="44"/>
        <end position="162"/>
    </location>
</feature>
<evidence type="ECO:0000259" key="1">
    <source>
        <dbReference type="Pfam" id="PF00345"/>
    </source>
</evidence>
<proteinExistence type="predicted"/>
<dbReference type="InterPro" id="IPR050643">
    <property type="entry name" value="Periplasmic_pilus_chap"/>
</dbReference>
<dbReference type="EMBL" id="OCZC01000072">
    <property type="protein sequence ID" value="SOO25394.1"/>
    <property type="molecule type" value="Genomic_DNA"/>
</dbReference>
<dbReference type="SUPFAM" id="SSF49354">
    <property type="entry name" value="PapD-like"/>
    <property type="match status" value="1"/>
</dbReference>
<dbReference type="Gene3D" id="2.60.40.10">
    <property type="entry name" value="Immunoglobulins"/>
    <property type="match status" value="1"/>
</dbReference>
<dbReference type="Proteomes" id="UP000234345">
    <property type="component" value="Unassembled WGS sequence"/>
</dbReference>
<dbReference type="InterPro" id="IPR008962">
    <property type="entry name" value="PapD-like_sf"/>
</dbReference>
<dbReference type="AlphaFoldDB" id="A0A7Z7J3S7"/>
<evidence type="ECO:0000313" key="2">
    <source>
        <dbReference type="EMBL" id="SOO25394.1"/>
    </source>
</evidence>
<protein>
    <submittedName>
        <fullName evidence="2">Pili assembly chaperone</fullName>
    </submittedName>
</protein>
<dbReference type="InterPro" id="IPR013783">
    <property type="entry name" value="Ig-like_fold"/>
</dbReference>
<comment type="caution">
    <text evidence="2">The sequence shown here is derived from an EMBL/GenBank/DDBJ whole genome shotgun (WGS) entry which is preliminary data.</text>
</comment>
<dbReference type="GO" id="GO:0071555">
    <property type="term" value="P:cell wall organization"/>
    <property type="evidence" value="ECO:0007669"/>
    <property type="project" value="InterPro"/>
</dbReference>
<dbReference type="PANTHER" id="PTHR30251:SF4">
    <property type="entry name" value="SLR1668 PROTEIN"/>
    <property type="match status" value="1"/>
</dbReference>
<evidence type="ECO:0000313" key="3">
    <source>
        <dbReference type="Proteomes" id="UP000234345"/>
    </source>
</evidence>
<sequence>MSPRMPVHHRPLSRLPVWLMAAGLATALVMANGGLPTPAHAASLQLAPTSLSLSAQQTADGLWLSNSGSTPVQVQTRAYRWTQRDGQDQLDPTQDLLVSPPMRTLAAGERQLIRVIRAGPAPSGQEQCYRIIVDELPSADADRKGMQFVLRYSVPIFLLPPGNTEPSPALSAQVVAGSDGKAQIQISNTGTGHAQVADLRHQVDGATKTALNGLVGYVLPGQTMRWSLGAPLAQFGRGTIIARINGEADERILLAAPTAP</sequence>
<accession>A0A7Z7J3S7</accession>
<name>A0A7Z7J3S7_XANCH</name>
<dbReference type="PANTHER" id="PTHR30251">
    <property type="entry name" value="PILUS ASSEMBLY CHAPERONE"/>
    <property type="match status" value="1"/>
</dbReference>